<feature type="transmembrane region" description="Helical" evidence="1">
    <location>
        <begin position="127"/>
        <end position="145"/>
    </location>
</feature>
<dbReference type="GO" id="GO:0052621">
    <property type="term" value="F:diguanylate cyclase activity"/>
    <property type="evidence" value="ECO:0007669"/>
    <property type="project" value="TreeGrafter"/>
</dbReference>
<dbReference type="CDD" id="cd01949">
    <property type="entry name" value="GGDEF"/>
    <property type="match status" value="1"/>
</dbReference>
<sequence>MPHRTHIQDPAPLHDQVGRLYFRVVLPAATVALTLSSGGQDNPVLPLLTVLAGLGAALRLLLPARLRDAVRYGFAVTAIAFVLGVAAFGHLPALRGTPAQLSVALLFTPATLMAWTLLFADRPRTALALNVTLTLSMTLLVWRWQTQGLQPGPLLNLPLLVAVIGAAVVYSALTFAHMNARYHAGEQERVRDPLTGLLNRRALNERPDGPEPLHVAVLDIDHFKRVNDTHGHLAGDRVLRAVADVIQDALAGHGEAYRWGGEEFVLLLPAGSDAPAVLEGVRREIAARQFTGGQRVTLSAGLTRRGDGEDLGRAFERADAALRAAKDAGRDRVVLAAWGSQVPRRLTSAPLAGNLLSAGPVV</sequence>
<dbReference type="NCBIfam" id="TIGR00254">
    <property type="entry name" value="GGDEF"/>
    <property type="match status" value="1"/>
</dbReference>
<keyword evidence="1" id="KW-1133">Transmembrane helix</keyword>
<keyword evidence="4" id="KW-1185">Reference proteome</keyword>
<dbReference type="PROSITE" id="PS50887">
    <property type="entry name" value="GGDEF"/>
    <property type="match status" value="1"/>
</dbReference>
<proteinExistence type="predicted"/>
<accession>A0A100HLS2</accession>
<dbReference type="GO" id="GO:1902201">
    <property type="term" value="P:negative regulation of bacterial-type flagellum-dependent cell motility"/>
    <property type="evidence" value="ECO:0007669"/>
    <property type="project" value="TreeGrafter"/>
</dbReference>
<organism evidence="3 4">
    <name type="scientific">Deinococcus grandis</name>
    <dbReference type="NCBI Taxonomy" id="57498"/>
    <lineage>
        <taxon>Bacteria</taxon>
        <taxon>Thermotogati</taxon>
        <taxon>Deinococcota</taxon>
        <taxon>Deinococci</taxon>
        <taxon>Deinococcales</taxon>
        <taxon>Deinococcaceae</taxon>
        <taxon>Deinococcus</taxon>
    </lineage>
</organism>
<dbReference type="EMBL" id="BCMS01000001">
    <property type="protein sequence ID" value="GAQ23081.1"/>
    <property type="molecule type" value="Genomic_DNA"/>
</dbReference>
<dbReference type="PANTHER" id="PTHR45138:SF24">
    <property type="entry name" value="DIGUANYLATE CYCLASE DGCC-RELATED"/>
    <property type="match status" value="1"/>
</dbReference>
<feature type="transmembrane region" description="Helical" evidence="1">
    <location>
        <begin position="44"/>
        <end position="62"/>
    </location>
</feature>
<evidence type="ECO:0000259" key="2">
    <source>
        <dbReference type="PROSITE" id="PS50887"/>
    </source>
</evidence>
<dbReference type="InterPro" id="IPR000160">
    <property type="entry name" value="GGDEF_dom"/>
</dbReference>
<feature type="transmembrane region" description="Helical" evidence="1">
    <location>
        <begin position="20"/>
        <end position="38"/>
    </location>
</feature>
<keyword evidence="1" id="KW-0812">Transmembrane</keyword>
<dbReference type="AlphaFoldDB" id="A0A100HLS2"/>
<feature type="transmembrane region" description="Helical" evidence="1">
    <location>
        <begin position="101"/>
        <end position="120"/>
    </location>
</feature>
<dbReference type="Pfam" id="PF00990">
    <property type="entry name" value="GGDEF"/>
    <property type="match status" value="1"/>
</dbReference>
<dbReference type="GO" id="GO:0043709">
    <property type="term" value="P:cell adhesion involved in single-species biofilm formation"/>
    <property type="evidence" value="ECO:0007669"/>
    <property type="project" value="TreeGrafter"/>
</dbReference>
<comment type="caution">
    <text evidence="3">The sequence shown here is derived from an EMBL/GenBank/DDBJ whole genome shotgun (WGS) entry which is preliminary data.</text>
</comment>
<dbReference type="SMART" id="SM00267">
    <property type="entry name" value="GGDEF"/>
    <property type="match status" value="1"/>
</dbReference>
<name>A0A100HLS2_9DEIO</name>
<gene>
    <name evidence="3" type="ORF">DEIGR_103108</name>
</gene>
<dbReference type="InterPro" id="IPR043128">
    <property type="entry name" value="Rev_trsase/Diguanyl_cyclase"/>
</dbReference>
<dbReference type="SUPFAM" id="SSF55073">
    <property type="entry name" value="Nucleotide cyclase"/>
    <property type="match status" value="1"/>
</dbReference>
<dbReference type="Proteomes" id="UP000056209">
    <property type="component" value="Unassembled WGS sequence"/>
</dbReference>
<dbReference type="InterPro" id="IPR029787">
    <property type="entry name" value="Nucleotide_cyclase"/>
</dbReference>
<feature type="transmembrane region" description="Helical" evidence="1">
    <location>
        <begin position="157"/>
        <end position="176"/>
    </location>
</feature>
<keyword evidence="1" id="KW-0472">Membrane</keyword>
<dbReference type="InterPro" id="IPR050469">
    <property type="entry name" value="Diguanylate_Cyclase"/>
</dbReference>
<dbReference type="RefSeq" id="WP_153013778.1">
    <property type="nucleotide sequence ID" value="NZ_BCMS01000001.1"/>
</dbReference>
<feature type="transmembrane region" description="Helical" evidence="1">
    <location>
        <begin position="69"/>
        <end position="89"/>
    </location>
</feature>
<evidence type="ECO:0000313" key="3">
    <source>
        <dbReference type="EMBL" id="GAQ23081.1"/>
    </source>
</evidence>
<dbReference type="PANTHER" id="PTHR45138">
    <property type="entry name" value="REGULATORY COMPONENTS OF SENSORY TRANSDUCTION SYSTEM"/>
    <property type="match status" value="1"/>
</dbReference>
<protein>
    <submittedName>
        <fullName evidence="3">GGDEF family protein</fullName>
    </submittedName>
</protein>
<dbReference type="Gene3D" id="3.30.70.270">
    <property type="match status" value="1"/>
</dbReference>
<reference evidence="4" key="1">
    <citation type="submission" date="2015-11" db="EMBL/GenBank/DDBJ databases">
        <title>Draft Genome Sequence of the Radioresistant Bacterium Deinococcus grandis, Isolated from Freshwater Fish in Japan.</title>
        <authorList>
            <person name="Satoh K."/>
            <person name="Onodera T."/>
            <person name="Omoso K."/>
            <person name="Takeda-Yano K."/>
            <person name="Katayama T."/>
            <person name="Oono Y."/>
            <person name="Narumi I."/>
        </authorList>
    </citation>
    <scope>NUCLEOTIDE SEQUENCE [LARGE SCALE GENOMIC DNA]</scope>
    <source>
        <strain evidence="4">ATCC 43672</strain>
    </source>
</reference>
<dbReference type="OrthoDB" id="60726at2"/>
<evidence type="ECO:0000313" key="4">
    <source>
        <dbReference type="Proteomes" id="UP000056209"/>
    </source>
</evidence>
<dbReference type="GO" id="GO:0005886">
    <property type="term" value="C:plasma membrane"/>
    <property type="evidence" value="ECO:0007669"/>
    <property type="project" value="TreeGrafter"/>
</dbReference>
<feature type="domain" description="GGDEF" evidence="2">
    <location>
        <begin position="211"/>
        <end position="338"/>
    </location>
</feature>
<evidence type="ECO:0000256" key="1">
    <source>
        <dbReference type="SAM" id="Phobius"/>
    </source>
</evidence>